<comment type="caution">
    <text evidence="1">The sequence shown here is derived from an EMBL/GenBank/DDBJ whole genome shotgun (WGS) entry which is preliminary data.</text>
</comment>
<gene>
    <name evidence="1" type="ORF">APZ42_000864</name>
</gene>
<dbReference type="AlphaFoldDB" id="A0A164JBU4"/>
<name>A0A164JBU4_9CRUS</name>
<accession>A0A164JBU4</accession>
<keyword evidence="2" id="KW-1185">Reference proteome</keyword>
<evidence type="ECO:0000313" key="1">
    <source>
        <dbReference type="EMBL" id="KZS02193.1"/>
    </source>
</evidence>
<sequence length="51" mass="6030">MFRLSLLMVPPTFALHRESFICSRRVDCGAQRCFTKNITGIVWTELWLEKK</sequence>
<dbReference type="EMBL" id="LRGB01005046">
    <property type="protein sequence ID" value="KZS02193.1"/>
    <property type="molecule type" value="Genomic_DNA"/>
</dbReference>
<protein>
    <submittedName>
        <fullName evidence="1">Uncharacterized protein</fullName>
    </submittedName>
</protein>
<dbReference type="Proteomes" id="UP000076858">
    <property type="component" value="Unassembled WGS sequence"/>
</dbReference>
<organism evidence="1 2">
    <name type="scientific">Daphnia magna</name>
    <dbReference type="NCBI Taxonomy" id="35525"/>
    <lineage>
        <taxon>Eukaryota</taxon>
        <taxon>Metazoa</taxon>
        <taxon>Ecdysozoa</taxon>
        <taxon>Arthropoda</taxon>
        <taxon>Crustacea</taxon>
        <taxon>Branchiopoda</taxon>
        <taxon>Diplostraca</taxon>
        <taxon>Cladocera</taxon>
        <taxon>Anomopoda</taxon>
        <taxon>Daphniidae</taxon>
        <taxon>Daphnia</taxon>
    </lineage>
</organism>
<evidence type="ECO:0000313" key="2">
    <source>
        <dbReference type="Proteomes" id="UP000076858"/>
    </source>
</evidence>
<reference evidence="1 2" key="1">
    <citation type="submission" date="2016-03" db="EMBL/GenBank/DDBJ databases">
        <title>EvidentialGene: Evidence-directed Construction of Genes on Genomes.</title>
        <authorList>
            <person name="Gilbert D.G."/>
            <person name="Choi J.-H."/>
            <person name="Mockaitis K."/>
            <person name="Colbourne J."/>
            <person name="Pfrender M."/>
        </authorList>
    </citation>
    <scope>NUCLEOTIDE SEQUENCE [LARGE SCALE GENOMIC DNA]</scope>
    <source>
        <strain evidence="1 2">Xinb3</strain>
        <tissue evidence="1">Complete organism</tissue>
    </source>
</reference>
<proteinExistence type="predicted"/>